<dbReference type="VEuPathDB" id="MicrosporidiaDB:NCER_100593"/>
<evidence type="ECO:0000256" key="1">
    <source>
        <dbReference type="SAM" id="MobiDB-lite"/>
    </source>
</evidence>
<feature type="compositionally biased region" description="Acidic residues" evidence="1">
    <location>
        <begin position="95"/>
        <end position="106"/>
    </location>
</feature>
<dbReference type="OMA" id="WDDENEC"/>
<dbReference type="GeneID" id="36321582"/>
<sequence>METPYFSNLNFEFPDPDNVTMDTERKIKTYLKKHSINFPVEKDIERYSDRYNESIFTDLEKIKSYLYPEIMSPEICDFFQFNLQSEVDEVDKENISDLEWDDENECETINSSEDGDYKITGEDDEDSKSSEQDNGDVI</sequence>
<accession>A0A0F9WH52</accession>
<dbReference type="EMBL" id="JPQZ01000009">
    <property type="protein sequence ID" value="KKO75950.1"/>
    <property type="molecule type" value="Genomic_DNA"/>
</dbReference>
<dbReference type="OrthoDB" id="2195281at2759"/>
<feature type="region of interest" description="Disordered" evidence="1">
    <location>
        <begin position="95"/>
        <end position="138"/>
    </location>
</feature>
<dbReference type="Proteomes" id="UP000034350">
    <property type="component" value="Unassembled WGS sequence"/>
</dbReference>
<dbReference type="VEuPathDB" id="MicrosporidiaDB:AAJ76_900080877"/>
<feature type="compositionally biased region" description="Basic and acidic residues" evidence="1">
    <location>
        <begin position="115"/>
        <end position="131"/>
    </location>
</feature>
<dbReference type="AlphaFoldDB" id="A0A0F9WH52"/>
<organism evidence="2 3">
    <name type="scientific">Vairimorpha ceranae</name>
    <dbReference type="NCBI Taxonomy" id="40302"/>
    <lineage>
        <taxon>Eukaryota</taxon>
        <taxon>Fungi</taxon>
        <taxon>Fungi incertae sedis</taxon>
        <taxon>Microsporidia</taxon>
        <taxon>Nosematidae</taxon>
        <taxon>Vairimorpha</taxon>
    </lineage>
</organism>
<name>A0A0F9WH52_9MICR</name>
<gene>
    <name evidence="2" type="ORF">AAJ76_900080877</name>
</gene>
<evidence type="ECO:0000313" key="2">
    <source>
        <dbReference type="EMBL" id="KKO75950.1"/>
    </source>
</evidence>
<proteinExistence type="predicted"/>
<keyword evidence="3" id="KW-1185">Reference proteome</keyword>
<comment type="caution">
    <text evidence="2">The sequence shown here is derived from an EMBL/GenBank/DDBJ whole genome shotgun (WGS) entry which is preliminary data.</text>
</comment>
<protein>
    <submittedName>
        <fullName evidence="2">Uncharacterized protein</fullName>
    </submittedName>
</protein>
<evidence type="ECO:0000313" key="3">
    <source>
        <dbReference type="Proteomes" id="UP000034350"/>
    </source>
</evidence>
<dbReference type="RefSeq" id="XP_024331692.1">
    <property type="nucleotide sequence ID" value="XM_024476626.1"/>
</dbReference>
<reference evidence="2 3" key="1">
    <citation type="journal article" date="2015" name="Environ. Microbiol.">
        <title>Genome analyses suggest the presence of polyploidy and recent human-driven expansions in eight global populations of the honeybee pathogen Nosema ceranae.</title>
        <authorList>
            <person name="Pelin A."/>
            <person name="Selman M."/>
            <person name="Aris-Brosou S."/>
            <person name="Farinelli L."/>
            <person name="Corradi N."/>
        </authorList>
    </citation>
    <scope>NUCLEOTIDE SEQUENCE [LARGE SCALE GENOMIC DNA]</scope>
    <source>
        <strain evidence="2 3">PA08 1199</strain>
    </source>
</reference>